<dbReference type="HAMAP" id="MF_00150">
    <property type="entry name" value="ArgC_type1"/>
    <property type="match status" value="1"/>
</dbReference>
<sequence>MINVGVLGATGYAGIETVRLLAAHPEVNIKKLISRSFAGQKISDVYQNLKGICDITCEELDIDDVAESCDLVFTALPHGASKSVIPELFEKGLKIIDLSGDFRYNDPEVYEKWYGEKHSAPELLKKSVYGLCELHREEIKRFRLIGNPGCYTTCSILALAPIVASGKADSRSIIIDAKSGVTGAGRSAALPNLFCEVNESLKAYKVAAHRHTSEIEQELSILAGEDIQLSFTPHLVPMQRGIFATCYINLTQKLTAEEAVGLYRKFYSGSEFVRIYDAGTLPEIKHVSGSNYAAVGIVIDERLNRAVIVSCIDNLIKGAAGQAVQNMNLICGLDEGLGLRAAGMYL</sequence>
<dbReference type="InterPro" id="IPR000706">
    <property type="entry name" value="AGPR_type-1"/>
</dbReference>
<reference evidence="10" key="2">
    <citation type="submission" date="2021-04" db="EMBL/GenBank/DDBJ databases">
        <authorList>
            <person name="Gilroy R."/>
        </authorList>
    </citation>
    <scope>NUCLEOTIDE SEQUENCE</scope>
    <source>
        <strain evidence="10">5790</strain>
    </source>
</reference>
<evidence type="ECO:0000256" key="4">
    <source>
        <dbReference type="ARBA" id="ARBA00022857"/>
    </source>
</evidence>
<dbReference type="PROSITE" id="PS01224">
    <property type="entry name" value="ARGC"/>
    <property type="match status" value="1"/>
</dbReference>
<dbReference type="Gene3D" id="3.30.360.10">
    <property type="entry name" value="Dihydrodipicolinate Reductase, domain 2"/>
    <property type="match status" value="1"/>
</dbReference>
<dbReference type="SMART" id="SM00859">
    <property type="entry name" value="Semialdhyde_dh"/>
    <property type="match status" value="1"/>
</dbReference>
<dbReference type="NCBIfam" id="TIGR01850">
    <property type="entry name" value="argC"/>
    <property type="match status" value="1"/>
</dbReference>
<dbReference type="AlphaFoldDB" id="A0A9D1PS18"/>
<organism evidence="10 11">
    <name type="scientific">Candidatus Monoglobus merdigallinarum</name>
    <dbReference type="NCBI Taxonomy" id="2838698"/>
    <lineage>
        <taxon>Bacteria</taxon>
        <taxon>Bacillati</taxon>
        <taxon>Bacillota</taxon>
        <taxon>Clostridia</taxon>
        <taxon>Monoglobales</taxon>
        <taxon>Monoglobaceae</taxon>
        <taxon>Monoglobus</taxon>
    </lineage>
</organism>
<keyword evidence="3 7" id="KW-0028">Amino-acid biosynthesis</keyword>
<dbReference type="EMBL" id="DXIJ01000132">
    <property type="protein sequence ID" value="HIV86378.1"/>
    <property type="molecule type" value="Genomic_DNA"/>
</dbReference>
<gene>
    <name evidence="7 10" type="primary">argC</name>
    <name evidence="10" type="ORF">H9900_06190</name>
</gene>
<dbReference type="GO" id="GO:0005737">
    <property type="term" value="C:cytoplasm"/>
    <property type="evidence" value="ECO:0007669"/>
    <property type="project" value="UniProtKB-SubCell"/>
</dbReference>
<dbReference type="PANTHER" id="PTHR32338:SF10">
    <property type="entry name" value="N-ACETYL-GAMMA-GLUTAMYL-PHOSPHATE REDUCTASE, CHLOROPLASTIC-RELATED"/>
    <property type="match status" value="1"/>
</dbReference>
<dbReference type="PANTHER" id="PTHR32338">
    <property type="entry name" value="N-ACETYL-GAMMA-GLUTAMYL-PHOSPHATE REDUCTASE, CHLOROPLASTIC-RELATED-RELATED"/>
    <property type="match status" value="1"/>
</dbReference>
<protein>
    <recommendedName>
        <fullName evidence="7">N-acetyl-gamma-glutamyl-phosphate reductase</fullName>
        <shortName evidence="7">AGPR</shortName>
        <ecNumber evidence="7">1.2.1.38</ecNumber>
    </recommendedName>
    <alternativeName>
        <fullName evidence="7">N-acetyl-glutamate semialdehyde dehydrogenase</fullName>
        <shortName evidence="7">NAGSA dehydrogenase</shortName>
    </alternativeName>
</protein>
<dbReference type="Proteomes" id="UP000824162">
    <property type="component" value="Unassembled WGS sequence"/>
</dbReference>
<evidence type="ECO:0000256" key="5">
    <source>
        <dbReference type="ARBA" id="ARBA00023002"/>
    </source>
</evidence>
<feature type="active site" evidence="7 8">
    <location>
        <position position="150"/>
    </location>
</feature>
<evidence type="ECO:0000256" key="1">
    <source>
        <dbReference type="ARBA" id="ARBA00004862"/>
    </source>
</evidence>
<evidence type="ECO:0000256" key="8">
    <source>
        <dbReference type="PROSITE-ProRule" id="PRU10010"/>
    </source>
</evidence>
<dbReference type="GO" id="GO:0070401">
    <property type="term" value="F:NADP+ binding"/>
    <property type="evidence" value="ECO:0007669"/>
    <property type="project" value="InterPro"/>
</dbReference>
<evidence type="ECO:0000259" key="9">
    <source>
        <dbReference type="SMART" id="SM00859"/>
    </source>
</evidence>
<dbReference type="Gene3D" id="3.40.50.720">
    <property type="entry name" value="NAD(P)-binding Rossmann-like Domain"/>
    <property type="match status" value="1"/>
</dbReference>
<comment type="subcellular location">
    <subcellularLocation>
        <location evidence="7">Cytoplasm</location>
    </subcellularLocation>
</comment>
<dbReference type="FunFam" id="3.30.360.10:FF:000014">
    <property type="entry name" value="N-acetyl-gamma-glutamyl-phosphate reductase"/>
    <property type="match status" value="1"/>
</dbReference>
<dbReference type="InterPro" id="IPR023013">
    <property type="entry name" value="AGPR_AS"/>
</dbReference>
<dbReference type="SUPFAM" id="SSF55347">
    <property type="entry name" value="Glyceraldehyde-3-phosphate dehydrogenase-like, C-terminal domain"/>
    <property type="match status" value="1"/>
</dbReference>
<proteinExistence type="inferred from homology"/>
<evidence type="ECO:0000256" key="2">
    <source>
        <dbReference type="ARBA" id="ARBA00022571"/>
    </source>
</evidence>
<evidence type="ECO:0000256" key="3">
    <source>
        <dbReference type="ARBA" id="ARBA00022605"/>
    </source>
</evidence>
<dbReference type="EC" id="1.2.1.38" evidence="7"/>
<name>A0A9D1PS18_9FIRM</name>
<dbReference type="InterPro" id="IPR000534">
    <property type="entry name" value="Semialdehyde_DH_NAD-bd"/>
</dbReference>
<dbReference type="InterPro" id="IPR058924">
    <property type="entry name" value="AGPR_dimerisation_dom"/>
</dbReference>
<dbReference type="GO" id="GO:0003942">
    <property type="term" value="F:N-acetyl-gamma-glutamyl-phosphate reductase activity"/>
    <property type="evidence" value="ECO:0007669"/>
    <property type="project" value="UniProtKB-UniRule"/>
</dbReference>
<dbReference type="SUPFAM" id="SSF51735">
    <property type="entry name" value="NAD(P)-binding Rossmann-fold domains"/>
    <property type="match status" value="1"/>
</dbReference>
<feature type="domain" description="Semialdehyde dehydrogenase NAD-binding" evidence="9">
    <location>
        <begin position="3"/>
        <end position="142"/>
    </location>
</feature>
<keyword evidence="2 7" id="KW-0055">Arginine biosynthesis</keyword>
<dbReference type="Pfam" id="PF22698">
    <property type="entry name" value="Semialdhyde_dhC_1"/>
    <property type="match status" value="1"/>
</dbReference>
<dbReference type="InterPro" id="IPR036291">
    <property type="entry name" value="NAD(P)-bd_dom_sf"/>
</dbReference>
<comment type="pathway">
    <text evidence="1 7">Amino-acid biosynthesis; L-arginine biosynthesis; N(2)-acetyl-L-ornithine from L-glutamate: step 3/4.</text>
</comment>
<comment type="catalytic activity">
    <reaction evidence="6 7">
        <text>N-acetyl-L-glutamate 5-semialdehyde + phosphate + NADP(+) = N-acetyl-L-glutamyl 5-phosphate + NADPH + H(+)</text>
        <dbReference type="Rhea" id="RHEA:21588"/>
        <dbReference type="ChEBI" id="CHEBI:15378"/>
        <dbReference type="ChEBI" id="CHEBI:29123"/>
        <dbReference type="ChEBI" id="CHEBI:43474"/>
        <dbReference type="ChEBI" id="CHEBI:57783"/>
        <dbReference type="ChEBI" id="CHEBI:57936"/>
        <dbReference type="ChEBI" id="CHEBI:58349"/>
        <dbReference type="EC" id="1.2.1.38"/>
    </reaction>
</comment>
<keyword evidence="5 7" id="KW-0560">Oxidoreductase</keyword>
<evidence type="ECO:0000313" key="10">
    <source>
        <dbReference type="EMBL" id="HIV86378.1"/>
    </source>
</evidence>
<dbReference type="CDD" id="cd17895">
    <property type="entry name" value="AGPR_1_N"/>
    <property type="match status" value="1"/>
</dbReference>
<comment type="caution">
    <text evidence="10">The sequence shown here is derived from an EMBL/GenBank/DDBJ whole genome shotgun (WGS) entry which is preliminary data.</text>
</comment>
<comment type="similarity">
    <text evidence="7">Belongs to the NAGSA dehydrogenase family. Type 1 subfamily.</text>
</comment>
<keyword evidence="7" id="KW-0963">Cytoplasm</keyword>
<dbReference type="GO" id="GO:0051287">
    <property type="term" value="F:NAD binding"/>
    <property type="evidence" value="ECO:0007669"/>
    <property type="project" value="InterPro"/>
</dbReference>
<reference evidence="10" key="1">
    <citation type="journal article" date="2021" name="PeerJ">
        <title>Extensive microbial diversity within the chicken gut microbiome revealed by metagenomics and culture.</title>
        <authorList>
            <person name="Gilroy R."/>
            <person name="Ravi A."/>
            <person name="Getino M."/>
            <person name="Pursley I."/>
            <person name="Horton D.L."/>
            <person name="Alikhan N.F."/>
            <person name="Baker D."/>
            <person name="Gharbi K."/>
            <person name="Hall N."/>
            <person name="Watson M."/>
            <person name="Adriaenssens E.M."/>
            <person name="Foster-Nyarko E."/>
            <person name="Jarju S."/>
            <person name="Secka A."/>
            <person name="Antonio M."/>
            <person name="Oren A."/>
            <person name="Chaudhuri R.R."/>
            <person name="La Ragione R."/>
            <person name="Hildebrand F."/>
            <person name="Pallen M.J."/>
        </authorList>
    </citation>
    <scope>NUCLEOTIDE SEQUENCE</scope>
    <source>
        <strain evidence="10">5790</strain>
    </source>
</reference>
<evidence type="ECO:0000256" key="7">
    <source>
        <dbReference type="HAMAP-Rule" id="MF_00150"/>
    </source>
</evidence>
<dbReference type="Pfam" id="PF01118">
    <property type="entry name" value="Semialdhyde_dh"/>
    <property type="match status" value="1"/>
</dbReference>
<dbReference type="GO" id="GO:0006526">
    <property type="term" value="P:L-arginine biosynthetic process"/>
    <property type="evidence" value="ECO:0007669"/>
    <property type="project" value="UniProtKB-UniRule"/>
</dbReference>
<keyword evidence="4 7" id="KW-0521">NADP</keyword>
<accession>A0A9D1PS18</accession>
<evidence type="ECO:0000313" key="11">
    <source>
        <dbReference type="Proteomes" id="UP000824162"/>
    </source>
</evidence>
<dbReference type="InterPro" id="IPR050085">
    <property type="entry name" value="AGPR"/>
</dbReference>
<comment type="function">
    <text evidence="7">Catalyzes the NADPH-dependent reduction of N-acetyl-5-glutamyl phosphate to yield N-acetyl-L-glutamate 5-semialdehyde.</text>
</comment>
<evidence type="ECO:0000256" key="6">
    <source>
        <dbReference type="ARBA" id="ARBA00050557"/>
    </source>
</evidence>
<dbReference type="CDD" id="cd23934">
    <property type="entry name" value="AGPR_1_C"/>
    <property type="match status" value="1"/>
</dbReference>